<dbReference type="InterPro" id="IPR055385">
    <property type="entry name" value="GpJ_HDII-ins2"/>
</dbReference>
<dbReference type="InterPro" id="IPR055383">
    <property type="entry name" value="FN3-1_GpJ"/>
</dbReference>
<name>A0A8H9E1F3_SHIBO</name>
<comment type="caution">
    <text evidence="2">The sequence shown here is derived from an EMBL/GenBank/DDBJ whole genome shotgun (WGS) entry which is preliminary data.</text>
</comment>
<dbReference type="EMBL" id="AAVUMO010000089">
    <property type="protein sequence ID" value="EGE3747244.1"/>
    <property type="molecule type" value="Genomic_DNA"/>
</dbReference>
<dbReference type="Pfam" id="PF13550">
    <property type="entry name" value="Phage-tail_3"/>
    <property type="match status" value="1"/>
</dbReference>
<dbReference type="Proteomes" id="UP000864586">
    <property type="component" value="Unassembled WGS sequence"/>
</dbReference>
<dbReference type="InterPro" id="IPR036116">
    <property type="entry name" value="FN3_sf"/>
</dbReference>
<organism evidence="2">
    <name type="scientific">Shigella boydii</name>
    <dbReference type="NCBI Taxonomy" id="621"/>
    <lineage>
        <taxon>Bacteria</taxon>
        <taxon>Pseudomonadati</taxon>
        <taxon>Pseudomonadota</taxon>
        <taxon>Gammaproteobacteria</taxon>
        <taxon>Enterobacterales</taxon>
        <taxon>Enterobacteriaceae</taxon>
        <taxon>Shigella</taxon>
    </lineage>
</organism>
<dbReference type="Pfam" id="PF24489">
    <property type="entry name" value="Ig_J_second"/>
    <property type="match status" value="1"/>
</dbReference>
<dbReference type="Pfam" id="PF12421">
    <property type="entry name" value="Ig_GpJ_C"/>
    <property type="match status" value="1"/>
</dbReference>
<dbReference type="InterPro" id="IPR015406">
    <property type="entry name" value="GpJ_CSF"/>
</dbReference>
<protein>
    <submittedName>
        <fullName evidence="2">Host specificity protein J</fullName>
    </submittedName>
</protein>
<evidence type="ECO:0000259" key="1">
    <source>
        <dbReference type="PROSITE" id="PS50853"/>
    </source>
</evidence>
<dbReference type="CDD" id="cd00063">
    <property type="entry name" value="FN3"/>
    <property type="match status" value="1"/>
</dbReference>
<dbReference type="Pfam" id="PF24801">
    <property type="entry name" value="FNIII-A_GpJ"/>
    <property type="match status" value="1"/>
</dbReference>
<reference evidence="2" key="1">
    <citation type="submission" date="2018-05" db="EMBL/GenBank/DDBJ databases">
        <authorList>
            <person name="Ashton P.M."/>
            <person name="Dallman T."/>
            <person name="Nair S."/>
            <person name="De Pinna E."/>
            <person name="Peters T."/>
            <person name="Grant K."/>
        </authorList>
    </citation>
    <scope>NUCLEOTIDE SEQUENCE</scope>
    <source>
        <strain evidence="2">287711</strain>
    </source>
</reference>
<proteinExistence type="predicted"/>
<dbReference type="InterPro" id="IPR057587">
    <property type="entry name" value="GpJ_Ig_second"/>
</dbReference>
<feature type="domain" description="Fibronectin type-III" evidence="1">
    <location>
        <begin position="620"/>
        <end position="715"/>
    </location>
</feature>
<dbReference type="AlphaFoldDB" id="A0A8H9E1F3"/>
<dbReference type="InterPro" id="IPR032876">
    <property type="entry name" value="J_dom"/>
</dbReference>
<sequence>MGKGSSKGHTPREAKDNLKSTQLLSVIDAISEGPVEGPVDGLKSVLLNGTPVLDSEGKTNFSGVTVVFRAGEQEQTPPEGFESSGSETVLGTEVKYDTPITRTITSANIDRLRLTFGVQALVETTSKGDRNPSEVRLLVQIQRNGGWVTEKDITIKGKTTSQYLASVVVGNLPPRPFNIRMRRMTPDSTTDQLQNKTLWSSYTEIIDVKQCYPNTALVGVQVDSEQFGNQQVSRNYHLRGRILQVPSNYNPQTRQYSGIWDGTLKPAYSNNMAWCLWDMLTHPRYGMGKRLGAADVDKWALYVIGQYCDQSVPDGFGGTEPRITCNAYLTTQRKAWDVLSDFCSAMRCMPVWNGQTLTFVQDRPSDKVWTYNRSNVVMPDDGAPFRYSFSALKDRHNAVEVNWIDPDNGHETATELVEDTQAILRYGRNVTKMDAFGCTSRGQAHRAGLWLIKTELLETQTVDFSVGAEGLRHVPGDVIEICDDDYAGISTGGRVLAVNSQTRTLTLDREITLPSSGTTLISLVDGSGNPVSVEVQSVTDGVKVKVSRIPDGVAGYSVWGLKLPTLHQRLFRCVSIRENDDGTYAITAVQHVPEKEAIVDNGAHFDSDRRGTVNGVTPPAVQHLTAEVIAGSGEYQVLARWDTPKVVKGVSFLLRLTVAADDGSERLVSTARTTETTYRFRQLALGNYSLTVRAVNARGQQGDPASVSFRIAAPAAPVTIELIPGYFQITAVPKLAVYDPTVQFEFWFSEKRIADIRQVETSARYLGTALYWIAASINIRPGHDYYFYVRSVNTVGKSAFVEAVGRASDDAEGYLSFYKGLINKTHLGKELWTQIDNGQLAPDLTEIRTSITNVSNEITQTVNKKLENQSAAIQQIQKVQVDTNNNLNSMWAVKLQQMKDGRLYIAGIGAGIENTPAGMQSQVLLAADRIAMINPANGNTKPMFVGQGDQIFMNDVFLKRLTAPTITSGGNPPAFSLTPGGRLTAKNADISGNVNANSGTLNNVTINKNCRVLGKLSANQIEGDLVKTVGKPFPRDSRAPERWPSGTITVRVYDDQPFDRQIVIPAVAFRGAKHERKNNNIYSSCRLIVKKNGAEIYNRTTLDNTLIYTGVIDMPAGHGHMTLEFSVSAWLVNGWYPTASISDLLVVVMKKATAGITIS</sequence>
<dbReference type="InterPro" id="IPR021034">
    <property type="entry name" value="GpJ_C"/>
</dbReference>
<dbReference type="SUPFAM" id="SSF49265">
    <property type="entry name" value="Fibronectin type III"/>
    <property type="match status" value="1"/>
</dbReference>
<dbReference type="Pfam" id="PF24421">
    <property type="entry name" value="Ig_J"/>
    <property type="match status" value="1"/>
</dbReference>
<accession>A0A8H9E1F3</accession>
<dbReference type="PANTHER" id="PTHR36251:SF2">
    <property type="entry name" value="GIFSY-2 PROPHAGE HOST SPECIFICITY PROTEIN J, PHAGE LAMBDA"/>
    <property type="match status" value="1"/>
</dbReference>
<dbReference type="InterPro" id="IPR003961">
    <property type="entry name" value="FN3_dom"/>
</dbReference>
<dbReference type="PANTHER" id="PTHR36251">
    <property type="entry name" value="FELS-1 PROPHAGE HOST SPECIFICITY PROTEIN-RELATED"/>
    <property type="match status" value="1"/>
</dbReference>
<dbReference type="PROSITE" id="PS50853">
    <property type="entry name" value="FN3"/>
    <property type="match status" value="1"/>
</dbReference>
<gene>
    <name evidence="2" type="ORF">DLV22_21740</name>
</gene>
<evidence type="ECO:0000313" key="2">
    <source>
        <dbReference type="EMBL" id="EGE3747244.1"/>
    </source>
</evidence>
<dbReference type="InterPro" id="IPR053171">
    <property type="entry name" value="Viral_Tip_Attach_Protein"/>
</dbReference>
<dbReference type="Pfam" id="PF09327">
    <property type="entry name" value="Phage_Tail_Tip"/>
    <property type="match status" value="1"/>
</dbReference>